<reference evidence="1" key="1">
    <citation type="submission" date="2019-10" db="EMBL/GenBank/DDBJ databases">
        <title>The complete mitochondrial genomes and bacterial metagenome data from two species of bird nasal-mites (Rhinonyssidae: Mesostigmata).</title>
        <authorList>
            <person name="Osuna-Mascaro C."/>
            <person name="Dona J."/>
            <person name="Johnson K."/>
            <person name="Esteban R."/>
            <person name="de Rojas M."/>
        </authorList>
    </citation>
    <scope>NUCLEOTIDE SEQUENCE</scope>
    <source>
        <tissue evidence="1">Whole body</tissue>
    </source>
</reference>
<dbReference type="CTD" id="4509"/>
<protein>
    <submittedName>
        <fullName evidence="1">ATP synthase F0 subunit 8</fullName>
    </submittedName>
</protein>
<dbReference type="GeneID" id="42438348"/>
<proteinExistence type="predicted"/>
<name>A0A5Q0RZ27_9ACAR</name>
<organism evidence="1">
    <name type="scientific">Tinaminyssus melloi</name>
    <dbReference type="NCBI Taxonomy" id="105222"/>
    <lineage>
        <taxon>Eukaryota</taxon>
        <taxon>Metazoa</taxon>
        <taxon>Ecdysozoa</taxon>
        <taxon>Arthropoda</taxon>
        <taxon>Chelicerata</taxon>
        <taxon>Arachnida</taxon>
        <taxon>Acari</taxon>
        <taxon>Parasitiformes</taxon>
        <taxon>Mesostigmata</taxon>
        <taxon>Gamasina</taxon>
        <taxon>Dermanyssoidea</taxon>
        <taxon>Rhinonyssidae</taxon>
        <taxon>Tinaminyssus</taxon>
    </lineage>
</organism>
<accession>A0A5Q0RZ27</accession>
<keyword evidence="1" id="KW-0496">Mitochondrion</keyword>
<dbReference type="EMBL" id="MN557820">
    <property type="protein sequence ID" value="QGA47508.1"/>
    <property type="molecule type" value="Genomic_DNA"/>
</dbReference>
<sequence length="52" mass="6092">MPQMMPMSWVMIMSMTLMIWFTALAVMFWISPANSISLQTNYNPPKKSVNFF</sequence>
<dbReference type="AlphaFoldDB" id="A0A5Q0RZ27"/>
<gene>
    <name evidence="1" type="primary">ATP8</name>
</gene>
<dbReference type="RefSeq" id="YP_009710905.1">
    <property type="nucleotide sequence ID" value="NC_045209.1"/>
</dbReference>
<evidence type="ECO:0000313" key="1">
    <source>
        <dbReference type="EMBL" id="QGA47508.1"/>
    </source>
</evidence>
<geneLocation type="mitochondrion" evidence="1"/>